<feature type="compositionally biased region" description="Basic residues" evidence="1">
    <location>
        <begin position="9"/>
        <end position="23"/>
    </location>
</feature>
<feature type="region of interest" description="Disordered" evidence="1">
    <location>
        <begin position="1"/>
        <end position="23"/>
    </location>
</feature>
<feature type="region of interest" description="Disordered" evidence="1">
    <location>
        <begin position="58"/>
        <end position="84"/>
    </location>
</feature>
<dbReference type="AlphaFoldDB" id="A0A4Y7PF24"/>
<sequence>MTTEGPPRKFLRPHQHERAHRAARSTAYLRRRLCTLSTRKLVLASCSIGCFIASDASAQSSQASSPSSPSSVLNTANTRSPTVTHTLIARRSTPRPNPIDWQTHIRETIRRRGLDRVDRVVRWRQGCWFLC</sequence>
<dbReference type="Proteomes" id="UP000294933">
    <property type="component" value="Unassembled WGS sequence"/>
</dbReference>
<keyword evidence="3" id="KW-1185">Reference proteome</keyword>
<accession>A0A4Y7PF24</accession>
<evidence type="ECO:0000313" key="2">
    <source>
        <dbReference type="EMBL" id="TDL13973.1"/>
    </source>
</evidence>
<name>A0A4Y7PF24_9AGAM</name>
<reference evidence="2 3" key="1">
    <citation type="submission" date="2018-06" db="EMBL/GenBank/DDBJ databases">
        <title>A transcriptomic atlas of mushroom development highlights an independent origin of complex multicellularity.</title>
        <authorList>
            <consortium name="DOE Joint Genome Institute"/>
            <person name="Krizsan K."/>
            <person name="Almasi E."/>
            <person name="Merenyi Z."/>
            <person name="Sahu N."/>
            <person name="Viragh M."/>
            <person name="Koszo T."/>
            <person name="Mondo S."/>
            <person name="Kiss B."/>
            <person name="Balint B."/>
            <person name="Kues U."/>
            <person name="Barry K."/>
            <person name="Hegedus J.C."/>
            <person name="Henrissat B."/>
            <person name="Johnson J."/>
            <person name="Lipzen A."/>
            <person name="Ohm R."/>
            <person name="Nagy I."/>
            <person name="Pangilinan J."/>
            <person name="Yan J."/>
            <person name="Xiong Y."/>
            <person name="Grigoriev I.V."/>
            <person name="Hibbett D.S."/>
            <person name="Nagy L.G."/>
        </authorList>
    </citation>
    <scope>NUCLEOTIDE SEQUENCE [LARGE SCALE GENOMIC DNA]</scope>
    <source>
        <strain evidence="2 3">SZMC22713</strain>
    </source>
</reference>
<dbReference type="EMBL" id="ML170416">
    <property type="protein sequence ID" value="TDL13973.1"/>
    <property type="molecule type" value="Genomic_DNA"/>
</dbReference>
<evidence type="ECO:0000256" key="1">
    <source>
        <dbReference type="SAM" id="MobiDB-lite"/>
    </source>
</evidence>
<feature type="compositionally biased region" description="Low complexity" evidence="1">
    <location>
        <begin position="58"/>
        <end position="71"/>
    </location>
</feature>
<feature type="compositionally biased region" description="Polar residues" evidence="1">
    <location>
        <begin position="72"/>
        <end position="84"/>
    </location>
</feature>
<protein>
    <submittedName>
        <fullName evidence="2">Uncharacterized protein</fullName>
    </submittedName>
</protein>
<dbReference type="VEuPathDB" id="FungiDB:BD410DRAFT_868027"/>
<evidence type="ECO:0000313" key="3">
    <source>
        <dbReference type="Proteomes" id="UP000294933"/>
    </source>
</evidence>
<gene>
    <name evidence="2" type="ORF">BD410DRAFT_868027</name>
</gene>
<proteinExistence type="predicted"/>
<organism evidence="2 3">
    <name type="scientific">Rickenella mellea</name>
    <dbReference type="NCBI Taxonomy" id="50990"/>
    <lineage>
        <taxon>Eukaryota</taxon>
        <taxon>Fungi</taxon>
        <taxon>Dikarya</taxon>
        <taxon>Basidiomycota</taxon>
        <taxon>Agaricomycotina</taxon>
        <taxon>Agaricomycetes</taxon>
        <taxon>Hymenochaetales</taxon>
        <taxon>Rickenellaceae</taxon>
        <taxon>Rickenella</taxon>
    </lineage>
</organism>